<dbReference type="GO" id="GO:0046983">
    <property type="term" value="F:protein dimerization activity"/>
    <property type="evidence" value="ECO:0007669"/>
    <property type="project" value="InterPro"/>
</dbReference>
<organism evidence="2 3">
    <name type="scientific">Rhizophagus irregularis</name>
    <dbReference type="NCBI Taxonomy" id="588596"/>
    <lineage>
        <taxon>Eukaryota</taxon>
        <taxon>Fungi</taxon>
        <taxon>Fungi incertae sedis</taxon>
        <taxon>Mucoromycota</taxon>
        <taxon>Glomeromycotina</taxon>
        <taxon>Glomeromycetes</taxon>
        <taxon>Glomerales</taxon>
        <taxon>Glomeraceae</taxon>
        <taxon>Rhizophagus</taxon>
    </lineage>
</organism>
<dbReference type="InterPro" id="IPR008906">
    <property type="entry name" value="HATC_C_dom"/>
</dbReference>
<evidence type="ECO:0000259" key="1">
    <source>
        <dbReference type="Pfam" id="PF05699"/>
    </source>
</evidence>
<dbReference type="SUPFAM" id="SSF53098">
    <property type="entry name" value="Ribonuclease H-like"/>
    <property type="match status" value="1"/>
</dbReference>
<dbReference type="Pfam" id="PF05699">
    <property type="entry name" value="Dimer_Tnp_hAT"/>
    <property type="match status" value="1"/>
</dbReference>
<proteinExistence type="predicted"/>
<keyword evidence="3" id="KW-1185">Reference proteome</keyword>
<dbReference type="EMBL" id="LLXI01005433">
    <property type="protein sequence ID" value="PKY61494.1"/>
    <property type="molecule type" value="Genomic_DNA"/>
</dbReference>
<dbReference type="InterPro" id="IPR012337">
    <property type="entry name" value="RNaseH-like_sf"/>
</dbReference>
<feature type="non-terminal residue" evidence="2">
    <location>
        <position position="1"/>
    </location>
</feature>
<reference evidence="2 3" key="1">
    <citation type="submission" date="2015-10" db="EMBL/GenBank/DDBJ databases">
        <title>Genome analyses suggest a sexual origin of heterokaryosis in a supposedly ancient asexual fungus.</title>
        <authorList>
            <person name="Ropars J."/>
            <person name="Sedzielewska K."/>
            <person name="Noel J."/>
            <person name="Charron P."/>
            <person name="Farinelli L."/>
            <person name="Marton T."/>
            <person name="Kruger M."/>
            <person name="Pelin A."/>
            <person name="Brachmann A."/>
            <person name="Corradi N."/>
        </authorList>
    </citation>
    <scope>NUCLEOTIDE SEQUENCE [LARGE SCALE GENOMIC DNA]</scope>
    <source>
        <strain evidence="2 3">A4</strain>
    </source>
</reference>
<sequence length="50" mass="5711">LQKLAHDYPVVRATSVPSEQLFSVAKLIVNPIRNHLNPEKVRESLCPDTW</sequence>
<gene>
    <name evidence="2" type="ORF">RhiirA4_292690</name>
</gene>
<evidence type="ECO:0000313" key="2">
    <source>
        <dbReference type="EMBL" id="PKY61494.1"/>
    </source>
</evidence>
<accession>A0A2I1HRG7</accession>
<dbReference type="AlphaFoldDB" id="A0A2I1HRG7"/>
<dbReference type="Proteomes" id="UP000234323">
    <property type="component" value="Unassembled WGS sequence"/>
</dbReference>
<protein>
    <recommendedName>
        <fullName evidence="1">HAT C-terminal dimerisation domain-containing protein</fullName>
    </recommendedName>
</protein>
<name>A0A2I1HRG7_9GLOM</name>
<comment type="caution">
    <text evidence="2">The sequence shown here is derived from an EMBL/GenBank/DDBJ whole genome shotgun (WGS) entry which is preliminary data.</text>
</comment>
<feature type="domain" description="HAT C-terminal dimerisation" evidence="1">
    <location>
        <begin position="1"/>
        <end position="49"/>
    </location>
</feature>
<evidence type="ECO:0000313" key="3">
    <source>
        <dbReference type="Proteomes" id="UP000234323"/>
    </source>
</evidence>
<feature type="non-terminal residue" evidence="2">
    <location>
        <position position="50"/>
    </location>
</feature>